<feature type="transmembrane region" description="Helical" evidence="1">
    <location>
        <begin position="160"/>
        <end position="186"/>
    </location>
</feature>
<evidence type="ECO:0000313" key="4">
    <source>
        <dbReference type="Proteomes" id="UP001314635"/>
    </source>
</evidence>
<keyword evidence="3" id="KW-0012">Acyltransferase</keyword>
<protein>
    <submittedName>
        <fullName evidence="3">Acyltransferase</fullName>
    </submittedName>
</protein>
<keyword evidence="4" id="KW-1185">Reference proteome</keyword>
<dbReference type="RefSeq" id="WP_172237029.1">
    <property type="nucleotide sequence ID" value="NZ_JABFDP010000014.1"/>
</dbReference>
<keyword evidence="1" id="KW-0472">Membrane</keyword>
<name>A0ABS5G6E2_9BRAD</name>
<comment type="caution">
    <text evidence="3">The sequence shown here is derived from an EMBL/GenBank/DDBJ whole genome shotgun (WGS) entry which is preliminary data.</text>
</comment>
<dbReference type="PANTHER" id="PTHR23028">
    <property type="entry name" value="ACETYLTRANSFERASE"/>
    <property type="match status" value="1"/>
</dbReference>
<dbReference type="PANTHER" id="PTHR23028:SF131">
    <property type="entry name" value="BLR2367 PROTEIN"/>
    <property type="match status" value="1"/>
</dbReference>
<dbReference type="InterPro" id="IPR050879">
    <property type="entry name" value="Acyltransferase_3"/>
</dbReference>
<keyword evidence="1" id="KW-0812">Transmembrane</keyword>
<dbReference type="Pfam" id="PF01757">
    <property type="entry name" value="Acyl_transf_3"/>
    <property type="match status" value="1"/>
</dbReference>
<feature type="domain" description="Acyltransferase 3" evidence="2">
    <location>
        <begin position="30"/>
        <end position="341"/>
    </location>
</feature>
<reference evidence="4" key="1">
    <citation type="journal article" date="2021" name="ISME J.">
        <title>Evolutionary origin and ecological implication of a unique nif island in free-living Bradyrhizobium lineages.</title>
        <authorList>
            <person name="Tao J."/>
        </authorList>
    </citation>
    <scope>NUCLEOTIDE SEQUENCE [LARGE SCALE GENOMIC DNA]</scope>
    <source>
        <strain evidence="4">SZCCT0094</strain>
    </source>
</reference>
<accession>A0ABS5G6E2</accession>
<gene>
    <name evidence="3" type="ORF">JQ619_13980</name>
</gene>
<feature type="transmembrane region" description="Helical" evidence="1">
    <location>
        <begin position="63"/>
        <end position="80"/>
    </location>
</feature>
<evidence type="ECO:0000313" key="3">
    <source>
        <dbReference type="EMBL" id="MBR1136882.1"/>
    </source>
</evidence>
<feature type="transmembrane region" description="Helical" evidence="1">
    <location>
        <begin position="323"/>
        <end position="344"/>
    </location>
</feature>
<feature type="transmembrane region" description="Helical" evidence="1">
    <location>
        <begin position="101"/>
        <end position="122"/>
    </location>
</feature>
<feature type="transmembrane region" description="Helical" evidence="1">
    <location>
        <begin position="206"/>
        <end position="224"/>
    </location>
</feature>
<keyword evidence="3" id="KW-0808">Transferase</keyword>
<dbReference type="EMBL" id="JAFCLK010000011">
    <property type="protein sequence ID" value="MBR1136882.1"/>
    <property type="molecule type" value="Genomic_DNA"/>
</dbReference>
<dbReference type="InterPro" id="IPR002656">
    <property type="entry name" value="Acyl_transf_3_dom"/>
</dbReference>
<organism evidence="3 4">
    <name type="scientific">Bradyrhizobium denitrificans</name>
    <dbReference type="NCBI Taxonomy" id="2734912"/>
    <lineage>
        <taxon>Bacteria</taxon>
        <taxon>Pseudomonadati</taxon>
        <taxon>Pseudomonadota</taxon>
        <taxon>Alphaproteobacteria</taxon>
        <taxon>Hyphomicrobiales</taxon>
        <taxon>Nitrobacteraceae</taxon>
        <taxon>Bradyrhizobium</taxon>
    </lineage>
</organism>
<dbReference type="GO" id="GO:0016746">
    <property type="term" value="F:acyltransferase activity"/>
    <property type="evidence" value="ECO:0007669"/>
    <property type="project" value="UniProtKB-KW"/>
</dbReference>
<evidence type="ECO:0000259" key="2">
    <source>
        <dbReference type="Pfam" id="PF01757"/>
    </source>
</evidence>
<feature type="transmembrane region" description="Helical" evidence="1">
    <location>
        <begin position="231"/>
        <end position="251"/>
    </location>
</feature>
<proteinExistence type="predicted"/>
<feature type="transmembrane region" description="Helical" evidence="1">
    <location>
        <begin position="134"/>
        <end position="153"/>
    </location>
</feature>
<evidence type="ECO:0000256" key="1">
    <source>
        <dbReference type="SAM" id="Phobius"/>
    </source>
</evidence>
<sequence length="362" mass="40693">MFILSKWRDADLVPTDRPLTMHVSRGDRLDWIELGRGLAAFAVVLSHVDMWRLPDGLRAIHDLGRWGVAFFFVLSGFIIFHVHAQDIGTPRRAPHFAWRRFLRLFPLYWGVFLLLLLLRTRLGDASYAPHIDSSYILQQALLLPGGLLVNTAWTLRHELLFYGIFLVAILNRTVGALLFLVWLSIIVASIPLNGLVEEWPRPASNFITSHLNLYFFFGMAIAAAHRKKCNSSLLISLVVATAFVSLLRLLWPSDYTMAAVQVLASTLAVSLAVWQHDANVPAPPGSRLLGEISYPIYLIHPTCYLVARGVVKRLGAFLPVPLTIEFLLAIIMSIGAAIFLARLLRRLYRIASIRSISLKLDN</sequence>
<keyword evidence="1" id="KW-1133">Transmembrane helix</keyword>
<dbReference type="Proteomes" id="UP001314635">
    <property type="component" value="Unassembled WGS sequence"/>
</dbReference>